<name>A0A0C2TQ37_AMAMK</name>
<dbReference type="Proteomes" id="UP000054549">
    <property type="component" value="Unassembled WGS sequence"/>
</dbReference>
<gene>
    <name evidence="1" type="ORF">M378DRAFT_780841</name>
</gene>
<accession>A0A0C2TQ37</accession>
<dbReference type="HOGENOM" id="CLU_1992057_0_0_1"/>
<protein>
    <submittedName>
        <fullName evidence="1">Uncharacterized protein</fullName>
    </submittedName>
</protein>
<sequence length="125" mass="14698">MKVSCSSTIPRQISRRNILGSKFISPIRKLSSWTHTRRPFNLRLSTTNMVSSVFRARTLLATELWLPSYLVLVVTIWFQKTKHEFLFALHQIGRKRVQDYTYTKDVYCSICPCRRDKLVCSLISR</sequence>
<evidence type="ECO:0000313" key="2">
    <source>
        <dbReference type="Proteomes" id="UP000054549"/>
    </source>
</evidence>
<evidence type="ECO:0000313" key="1">
    <source>
        <dbReference type="EMBL" id="KIL69354.1"/>
    </source>
</evidence>
<proteinExistence type="predicted"/>
<organism evidence="1 2">
    <name type="scientific">Amanita muscaria (strain Koide BX008)</name>
    <dbReference type="NCBI Taxonomy" id="946122"/>
    <lineage>
        <taxon>Eukaryota</taxon>
        <taxon>Fungi</taxon>
        <taxon>Dikarya</taxon>
        <taxon>Basidiomycota</taxon>
        <taxon>Agaricomycotina</taxon>
        <taxon>Agaricomycetes</taxon>
        <taxon>Agaricomycetidae</taxon>
        <taxon>Agaricales</taxon>
        <taxon>Pluteineae</taxon>
        <taxon>Amanitaceae</taxon>
        <taxon>Amanita</taxon>
    </lineage>
</organism>
<dbReference type="AlphaFoldDB" id="A0A0C2TQ37"/>
<reference evidence="1 2" key="1">
    <citation type="submission" date="2014-04" db="EMBL/GenBank/DDBJ databases">
        <title>Evolutionary Origins and Diversification of the Mycorrhizal Mutualists.</title>
        <authorList>
            <consortium name="DOE Joint Genome Institute"/>
            <consortium name="Mycorrhizal Genomics Consortium"/>
            <person name="Kohler A."/>
            <person name="Kuo A."/>
            <person name="Nagy L.G."/>
            <person name="Floudas D."/>
            <person name="Copeland A."/>
            <person name="Barry K.W."/>
            <person name="Cichocki N."/>
            <person name="Veneault-Fourrey C."/>
            <person name="LaButti K."/>
            <person name="Lindquist E.A."/>
            <person name="Lipzen A."/>
            <person name="Lundell T."/>
            <person name="Morin E."/>
            <person name="Murat C."/>
            <person name="Riley R."/>
            <person name="Ohm R."/>
            <person name="Sun H."/>
            <person name="Tunlid A."/>
            <person name="Henrissat B."/>
            <person name="Grigoriev I.V."/>
            <person name="Hibbett D.S."/>
            <person name="Martin F."/>
        </authorList>
    </citation>
    <scope>NUCLEOTIDE SEQUENCE [LARGE SCALE GENOMIC DNA]</scope>
    <source>
        <strain evidence="1 2">Koide BX008</strain>
    </source>
</reference>
<dbReference type="InParanoid" id="A0A0C2TQ37"/>
<keyword evidence="2" id="KW-1185">Reference proteome</keyword>
<dbReference type="EMBL" id="KN818226">
    <property type="protein sequence ID" value="KIL69354.1"/>
    <property type="molecule type" value="Genomic_DNA"/>
</dbReference>